<comment type="similarity">
    <text evidence="1">Belongs to the GMC oxidoreductase family.</text>
</comment>
<proteinExistence type="inferred from homology"/>
<reference evidence="8" key="2">
    <citation type="submission" date="2016-04" db="EMBL/GenBank/DDBJ databases">
        <title>First Complete Genome Sequence of a Subdivision 6 Acidobacterium.</title>
        <authorList>
            <person name="Huang S."/>
            <person name="Vieira S."/>
            <person name="Bunk B."/>
            <person name="Riedel T."/>
            <person name="Sproeer C."/>
            <person name="Overmann J."/>
        </authorList>
    </citation>
    <scope>NUCLEOTIDE SEQUENCE [LARGE SCALE GENOMIC DNA]</scope>
    <source>
        <strain evidence="8">DSM 100886 HEG_-6_39</strain>
    </source>
</reference>
<dbReference type="PANTHER" id="PTHR46056">
    <property type="entry name" value="LONG-CHAIN-ALCOHOL OXIDASE"/>
    <property type="match status" value="1"/>
</dbReference>
<dbReference type="Proteomes" id="UP000076079">
    <property type="component" value="Chromosome"/>
</dbReference>
<evidence type="ECO:0000313" key="7">
    <source>
        <dbReference type="EMBL" id="AMY10479.1"/>
    </source>
</evidence>
<evidence type="ECO:0000259" key="6">
    <source>
        <dbReference type="Pfam" id="PF00732"/>
    </source>
</evidence>
<dbReference type="AlphaFoldDB" id="A0A143PRN4"/>
<dbReference type="Pfam" id="PF00732">
    <property type="entry name" value="GMC_oxred_N"/>
    <property type="match status" value="1"/>
</dbReference>
<dbReference type="SUPFAM" id="SSF54373">
    <property type="entry name" value="FAD-linked reductases, C-terminal domain"/>
    <property type="match status" value="1"/>
</dbReference>
<evidence type="ECO:0000256" key="3">
    <source>
        <dbReference type="ARBA" id="ARBA00022827"/>
    </source>
</evidence>
<name>A0A143PRN4_LUTPR</name>
<feature type="compositionally biased region" description="Basic and acidic residues" evidence="5">
    <location>
        <begin position="480"/>
        <end position="526"/>
    </location>
</feature>
<dbReference type="InterPro" id="IPR036188">
    <property type="entry name" value="FAD/NAD-bd_sf"/>
</dbReference>
<dbReference type="PANTHER" id="PTHR46056:SF12">
    <property type="entry name" value="LONG-CHAIN-ALCOHOL OXIDASE"/>
    <property type="match status" value="1"/>
</dbReference>
<keyword evidence="4 7" id="KW-0560">Oxidoreductase</keyword>
<dbReference type="EMBL" id="CP015136">
    <property type="protein sequence ID" value="AMY10479.1"/>
    <property type="molecule type" value="Genomic_DNA"/>
</dbReference>
<feature type="domain" description="Glucose-methanol-choline oxidoreductase N-terminal" evidence="6">
    <location>
        <begin position="68"/>
        <end position="297"/>
    </location>
</feature>
<organism evidence="7 8">
    <name type="scientific">Luteitalea pratensis</name>
    <dbReference type="NCBI Taxonomy" id="1855912"/>
    <lineage>
        <taxon>Bacteria</taxon>
        <taxon>Pseudomonadati</taxon>
        <taxon>Acidobacteriota</taxon>
        <taxon>Vicinamibacteria</taxon>
        <taxon>Vicinamibacterales</taxon>
        <taxon>Vicinamibacteraceae</taxon>
        <taxon>Luteitalea</taxon>
    </lineage>
</organism>
<dbReference type="GO" id="GO:0016614">
    <property type="term" value="F:oxidoreductase activity, acting on CH-OH group of donors"/>
    <property type="evidence" value="ECO:0007669"/>
    <property type="project" value="InterPro"/>
</dbReference>
<dbReference type="GO" id="GO:0050660">
    <property type="term" value="F:flavin adenine dinucleotide binding"/>
    <property type="evidence" value="ECO:0007669"/>
    <property type="project" value="InterPro"/>
</dbReference>
<dbReference type="KEGG" id="abac:LuPra_03712"/>
<evidence type="ECO:0000256" key="1">
    <source>
        <dbReference type="ARBA" id="ARBA00010790"/>
    </source>
</evidence>
<dbReference type="STRING" id="1855912.LuPra_03712"/>
<reference evidence="7 8" key="1">
    <citation type="journal article" date="2016" name="Genome Announc.">
        <title>First Complete Genome Sequence of a Subdivision 6 Acidobacterium Strain.</title>
        <authorList>
            <person name="Huang S."/>
            <person name="Vieira S."/>
            <person name="Bunk B."/>
            <person name="Riedel T."/>
            <person name="Sproer C."/>
            <person name="Overmann J."/>
        </authorList>
    </citation>
    <scope>NUCLEOTIDE SEQUENCE [LARGE SCALE GENOMIC DNA]</scope>
    <source>
        <strain evidence="8">DSM 100886 HEG_-6_39</strain>
    </source>
</reference>
<protein>
    <submittedName>
        <fullName evidence="7">Paromamine 6'-oxidase</fullName>
        <ecNumber evidence="7">1.1.3.43</ecNumber>
    </submittedName>
</protein>
<dbReference type="Gene3D" id="3.50.50.60">
    <property type="entry name" value="FAD/NAD(P)-binding domain"/>
    <property type="match status" value="1"/>
</dbReference>
<keyword evidence="2" id="KW-0285">Flavoprotein</keyword>
<dbReference type="SUPFAM" id="SSF51905">
    <property type="entry name" value="FAD/NAD(P)-binding domain"/>
    <property type="match status" value="1"/>
</dbReference>
<dbReference type="EC" id="1.1.3.43" evidence="7"/>
<keyword evidence="3" id="KW-0274">FAD</keyword>
<accession>A0A143PRN4</accession>
<evidence type="ECO:0000256" key="2">
    <source>
        <dbReference type="ARBA" id="ARBA00022630"/>
    </source>
</evidence>
<keyword evidence="8" id="KW-1185">Reference proteome</keyword>
<evidence type="ECO:0000313" key="8">
    <source>
        <dbReference type="Proteomes" id="UP000076079"/>
    </source>
</evidence>
<evidence type="ECO:0000256" key="4">
    <source>
        <dbReference type="ARBA" id="ARBA00023002"/>
    </source>
</evidence>
<evidence type="ECO:0000256" key="5">
    <source>
        <dbReference type="SAM" id="MobiDB-lite"/>
    </source>
</evidence>
<dbReference type="PATRIC" id="fig|1813736.3.peg.3920"/>
<sequence length="526" mass="57863">MLEAGRALTDADYKEHVPASSLPYRNRADEVIRRTRPKQKDCYACREWNYDWFANDIDEPYTTPDDKPFAWMGRMRVVGGRTNVWGRQSYRLGDIDFKAASRDGHGVDWPLSYADLAPYYDIVDEYVGITGINEGADAVVPDGRFHPPMGMSCIEHAVRRRLRTQFGRTMTLGRSANLTRPINGRSACHYCGPCEQGCATHSYFNSAFTTVADALRTGRTTLVTGAMVHQVIVDPATGKARGVSYIDRSTRQVREVYARVVVMAAQALESTRILLNSREGGLANGSGVLGKYLMDHISGGGASAEFPDLAGTVMGPDSPRRPNGIYLMRFRNLPGQPAAKDFLRGYGYQGGGSTGLRGNAPGFGAAYKATVRDTATTFNFGGFGECLPYADNEVSIDRDVVDTWGIPAARVHAVARQPTRPAPRHGLAGRRDARRPGRHAHPNPPQRAASARLWYPRSRHGPHGPGREVVGAQSVPAGARGEEPVCHRRRRLPVDRLPEPDPDDHGADRAVVRLHTRRNEKGEPVR</sequence>
<dbReference type="InterPro" id="IPR000172">
    <property type="entry name" value="GMC_OxRdtase_N"/>
</dbReference>
<gene>
    <name evidence="7" type="primary">neoG_2</name>
    <name evidence="7" type="ORF">LuPra_03712</name>
</gene>
<feature type="region of interest" description="Disordered" evidence="5">
    <location>
        <begin position="414"/>
        <end position="526"/>
    </location>
</feature>